<evidence type="ECO:0000256" key="3">
    <source>
        <dbReference type="ARBA" id="ARBA00022475"/>
    </source>
</evidence>
<gene>
    <name evidence="10" type="ORF">KC675_01005</name>
</gene>
<comment type="caution">
    <text evidence="10">The sequence shown here is derived from an EMBL/GenBank/DDBJ whole genome shotgun (WGS) entry which is preliminary data.</text>
</comment>
<feature type="transmembrane region" description="Helical" evidence="8">
    <location>
        <begin position="331"/>
        <end position="352"/>
    </location>
</feature>
<comment type="subcellular location">
    <subcellularLocation>
        <location evidence="1">Cell inner membrane</location>
        <topology evidence="1">Multi-pass membrane protein</topology>
    </subcellularLocation>
</comment>
<accession>A0A955I744</accession>
<evidence type="ECO:0000256" key="2">
    <source>
        <dbReference type="ARBA" id="ARBA00005745"/>
    </source>
</evidence>
<evidence type="ECO:0000313" key="11">
    <source>
        <dbReference type="Proteomes" id="UP000745577"/>
    </source>
</evidence>
<keyword evidence="7 8" id="KW-0472">Membrane</keyword>
<dbReference type="InterPro" id="IPR042094">
    <property type="entry name" value="T2SS_GspF_sf"/>
</dbReference>
<dbReference type="PANTHER" id="PTHR30012:SF0">
    <property type="entry name" value="TYPE II SECRETION SYSTEM PROTEIN F-RELATED"/>
    <property type="match status" value="1"/>
</dbReference>
<dbReference type="Proteomes" id="UP000745577">
    <property type="component" value="Unassembled WGS sequence"/>
</dbReference>
<protein>
    <submittedName>
        <fullName evidence="10">Type II secretion system F family protein</fullName>
    </submittedName>
</protein>
<feature type="transmembrane region" description="Helical" evidence="8">
    <location>
        <begin position="173"/>
        <end position="196"/>
    </location>
</feature>
<evidence type="ECO:0000256" key="7">
    <source>
        <dbReference type="ARBA" id="ARBA00023136"/>
    </source>
</evidence>
<keyword evidence="6 8" id="KW-1133">Transmembrane helix</keyword>
<dbReference type="Pfam" id="PF00482">
    <property type="entry name" value="T2SSF"/>
    <property type="match status" value="2"/>
</dbReference>
<dbReference type="AlphaFoldDB" id="A0A955I744"/>
<dbReference type="PANTHER" id="PTHR30012">
    <property type="entry name" value="GENERAL SECRETION PATHWAY PROTEIN"/>
    <property type="match status" value="1"/>
</dbReference>
<evidence type="ECO:0000256" key="6">
    <source>
        <dbReference type="ARBA" id="ARBA00022989"/>
    </source>
</evidence>
<dbReference type="FunFam" id="1.20.81.30:FF:000001">
    <property type="entry name" value="Type II secretion system protein F"/>
    <property type="match status" value="2"/>
</dbReference>
<keyword evidence="4" id="KW-0997">Cell inner membrane</keyword>
<feature type="domain" description="Type II secretion system protein GspF" evidence="9">
    <location>
        <begin position="227"/>
        <end position="349"/>
    </location>
</feature>
<feature type="transmembrane region" description="Helical" evidence="8">
    <location>
        <begin position="125"/>
        <end position="147"/>
    </location>
</feature>
<evidence type="ECO:0000256" key="1">
    <source>
        <dbReference type="ARBA" id="ARBA00004429"/>
    </source>
</evidence>
<sequence>MEIKLSKDKTIYLFHKVSQVDLALSIRHLAVMLESGLSLEDTLEVISQQSPDPKLREAYGEVLKDVRSGKTTSSAMRKYPDIFSDVIISIVEVGEQGGTLEKNLNFLSVFLKKNYELLRKVKGAMVYPVIILLLTSFEMLGVIYFILPKMEGLFNAFEDPPALTMFVLNFSNFIRGNILFLAIAMIVFVIVGAKFFETKTGSDFKDKMMLKIPIIKELVLKNILATFSRTLGILLESGIPLADALKITATTTSNVVYSQIFENLRQEVQRGKNVADVLARYPHQFPPLYVKMISVGEKTATLEDNLLYLYDFYAEEVEEMTNNMSTIIEPLLLIFIGLMVAVLAISIVGPIYQLTGNINQL</sequence>
<evidence type="ECO:0000256" key="8">
    <source>
        <dbReference type="SAM" id="Phobius"/>
    </source>
</evidence>
<dbReference type="Gene3D" id="1.20.81.30">
    <property type="entry name" value="Type II secretion system (T2SS), domain F"/>
    <property type="match status" value="2"/>
</dbReference>
<name>A0A955I744_9BACT</name>
<comment type="similarity">
    <text evidence="2">Belongs to the GSP F family.</text>
</comment>
<organism evidence="10 11">
    <name type="scientific">Candidatus Dojkabacteria bacterium</name>
    <dbReference type="NCBI Taxonomy" id="2099670"/>
    <lineage>
        <taxon>Bacteria</taxon>
        <taxon>Candidatus Dojkabacteria</taxon>
    </lineage>
</organism>
<feature type="domain" description="Type II secretion system protein GspF" evidence="9">
    <location>
        <begin position="26"/>
        <end position="148"/>
    </location>
</feature>
<reference evidence="10" key="1">
    <citation type="submission" date="2020-04" db="EMBL/GenBank/DDBJ databases">
        <authorList>
            <person name="Zhang T."/>
        </authorList>
    </citation>
    <scope>NUCLEOTIDE SEQUENCE</scope>
    <source>
        <strain evidence="10">HKST-UBA15</strain>
    </source>
</reference>
<keyword evidence="5 8" id="KW-0812">Transmembrane</keyword>
<reference evidence="10" key="2">
    <citation type="journal article" date="2021" name="Microbiome">
        <title>Successional dynamics and alternative stable states in a saline activated sludge microbial community over 9 years.</title>
        <authorList>
            <person name="Wang Y."/>
            <person name="Ye J."/>
            <person name="Ju F."/>
            <person name="Liu L."/>
            <person name="Boyd J.A."/>
            <person name="Deng Y."/>
            <person name="Parks D.H."/>
            <person name="Jiang X."/>
            <person name="Yin X."/>
            <person name="Woodcroft B.J."/>
            <person name="Tyson G.W."/>
            <person name="Hugenholtz P."/>
            <person name="Polz M.F."/>
            <person name="Zhang T."/>
        </authorList>
    </citation>
    <scope>NUCLEOTIDE SEQUENCE</scope>
    <source>
        <strain evidence="10">HKST-UBA15</strain>
    </source>
</reference>
<proteinExistence type="inferred from homology"/>
<dbReference type="InterPro" id="IPR003004">
    <property type="entry name" value="GspF/PilC"/>
</dbReference>
<evidence type="ECO:0000256" key="4">
    <source>
        <dbReference type="ARBA" id="ARBA00022519"/>
    </source>
</evidence>
<dbReference type="EMBL" id="JAGQLL010000009">
    <property type="protein sequence ID" value="MCA9379736.1"/>
    <property type="molecule type" value="Genomic_DNA"/>
</dbReference>
<evidence type="ECO:0000313" key="10">
    <source>
        <dbReference type="EMBL" id="MCA9379736.1"/>
    </source>
</evidence>
<dbReference type="PRINTS" id="PR00812">
    <property type="entry name" value="BCTERIALGSPF"/>
</dbReference>
<keyword evidence="3" id="KW-1003">Cell membrane</keyword>
<dbReference type="InterPro" id="IPR018076">
    <property type="entry name" value="T2SS_GspF_dom"/>
</dbReference>
<evidence type="ECO:0000259" key="9">
    <source>
        <dbReference type="Pfam" id="PF00482"/>
    </source>
</evidence>
<evidence type="ECO:0000256" key="5">
    <source>
        <dbReference type="ARBA" id="ARBA00022692"/>
    </source>
</evidence>
<dbReference type="GO" id="GO:0005886">
    <property type="term" value="C:plasma membrane"/>
    <property type="evidence" value="ECO:0007669"/>
    <property type="project" value="UniProtKB-SubCell"/>
</dbReference>